<proteinExistence type="predicted"/>
<protein>
    <submittedName>
        <fullName evidence="1">Zinc-binding metallopeptidase</fullName>
    </submittedName>
</protein>
<gene>
    <name evidence="1" type="ORF">QJ048_22995</name>
</gene>
<name>A0ABT6RJC4_9BACT</name>
<dbReference type="InterPro" id="IPR030890">
    <property type="entry name" value="LP_HExxH_w_TonB"/>
</dbReference>
<reference evidence="1 2" key="1">
    <citation type="submission" date="2023-05" db="EMBL/GenBank/DDBJ databases">
        <title>Genome sequence of Pinibacter sp. MAH-24.</title>
        <authorList>
            <person name="Huq M.A."/>
        </authorList>
    </citation>
    <scope>NUCLEOTIDE SEQUENCE [LARGE SCALE GENOMIC DNA]</scope>
    <source>
        <strain evidence="1 2">MAH-24</strain>
    </source>
</reference>
<dbReference type="Proteomes" id="UP001226434">
    <property type="component" value="Unassembled WGS sequence"/>
</dbReference>
<evidence type="ECO:0000313" key="2">
    <source>
        <dbReference type="Proteomes" id="UP001226434"/>
    </source>
</evidence>
<dbReference type="NCBIfam" id="TIGR04549">
    <property type="entry name" value="LP_HExxH_w_tonB"/>
    <property type="match status" value="1"/>
</dbReference>
<comment type="caution">
    <text evidence="1">The sequence shown here is derived from an EMBL/GenBank/DDBJ whole genome shotgun (WGS) entry which is preliminary data.</text>
</comment>
<organism evidence="1 2">
    <name type="scientific">Pinibacter soli</name>
    <dbReference type="NCBI Taxonomy" id="3044211"/>
    <lineage>
        <taxon>Bacteria</taxon>
        <taxon>Pseudomonadati</taxon>
        <taxon>Bacteroidota</taxon>
        <taxon>Chitinophagia</taxon>
        <taxon>Chitinophagales</taxon>
        <taxon>Chitinophagaceae</taxon>
        <taxon>Pinibacter</taxon>
    </lineage>
</organism>
<dbReference type="SUPFAM" id="SSF55486">
    <property type="entry name" value="Metalloproteases ('zincins'), catalytic domain"/>
    <property type="match status" value="1"/>
</dbReference>
<evidence type="ECO:0000313" key="1">
    <source>
        <dbReference type="EMBL" id="MDI3322676.1"/>
    </source>
</evidence>
<dbReference type="PROSITE" id="PS51257">
    <property type="entry name" value="PROKAR_LIPOPROTEIN"/>
    <property type="match status" value="1"/>
</dbReference>
<dbReference type="Pfam" id="PF15890">
    <property type="entry name" value="Peptidase_Mx1"/>
    <property type="match status" value="1"/>
</dbReference>
<sequence>MKLNRIITLLMLVIMAVSCGKKEDLASELPPIKTPDEQPLPQDIWIRDSLTIPYNIAVKYKWDALELDLYKTLVPPYESQIVPSLKIVKQVWIDTYVAQAGNDFFKSLCPKQFLLVGSANYETDGSVILGTAEAGRKVVLYNINNLTTTKPATVTKLMHVIEHEFTHILHMNVRYPTEFKTLTPVYTSTWTNFTADQANAQGFITPYAMNSSDEDFAEMVSTMVTTSKQEWDRMINGITSPTGRAALRAKENIVVNYFNDIYNIDFYALQARTVEAIQYVTSH</sequence>
<dbReference type="EMBL" id="JASBRG010000008">
    <property type="protein sequence ID" value="MDI3322676.1"/>
    <property type="molecule type" value="Genomic_DNA"/>
</dbReference>
<dbReference type="Gene3D" id="3.40.390.70">
    <property type="match status" value="1"/>
</dbReference>
<dbReference type="RefSeq" id="WP_282336821.1">
    <property type="nucleotide sequence ID" value="NZ_JASBRG010000008.1"/>
</dbReference>
<keyword evidence="2" id="KW-1185">Reference proteome</keyword>
<accession>A0ABT6RJC4</accession>